<evidence type="ECO:0000313" key="2">
    <source>
        <dbReference type="EMBL" id="MBV0933709.1"/>
    </source>
</evidence>
<dbReference type="EMBL" id="JAHQZT010000011">
    <property type="protein sequence ID" value="MBV0933709.1"/>
    <property type="molecule type" value="Genomic_DNA"/>
</dbReference>
<keyword evidence="1" id="KW-0472">Membrane</keyword>
<gene>
    <name evidence="2" type="ORF">KTN04_10200</name>
</gene>
<accession>A0ABS6MCU9</accession>
<evidence type="ECO:0000256" key="1">
    <source>
        <dbReference type="SAM" id="Phobius"/>
    </source>
</evidence>
<name>A0ABS6MCU9_9GAMM</name>
<dbReference type="RefSeq" id="WP_217335128.1">
    <property type="nucleotide sequence ID" value="NZ_JAHQZT010000011.1"/>
</dbReference>
<feature type="transmembrane region" description="Helical" evidence="1">
    <location>
        <begin position="302"/>
        <end position="328"/>
    </location>
</feature>
<sequence length="468" mass="51911">MEQDWPVNKDWQKGQSRPEQVNLRFYSVLLSTLVYLGVMAVINITQWPAIAAAIEDLIASGYSRFDPLLVLPGMLLLGLPSLPRMSQAFVRWRRQRSLVMTLDPVPAALDGELGGRLILPLNLSVDSPVKVTLNCMRRVVTKGNNAGVRDELLWQTPAVVRQMPSVKGTRIEFCASLCTHQPPSRFEQGRRTSWWAVHVEVPGGELDATFAVPVSATADRQTSEFRFSERARQQHVAQVAQTPVSSWQQAAVDDNAMSINFPAGRSGKAAWVLMLMGLVFTGVAGFMAWNVWSELGAARTRYFAVMVQGMIMLGFGLFGPGMLLGGLYMQLNRLKLDANAQALLMTRRFLGFSSRRSVAVADIDGLAERVVGRMGQGVESELDYAIDAYLHNGQRVRLADGVQGQVEIEQLMEGLRQVTGISHRPDPNEYRLQRSIPPTWVLWLPVVLKSSGALVFVLAVLAFMADFW</sequence>
<keyword evidence="3" id="KW-1185">Reference proteome</keyword>
<organism evidence="2 3">
    <name type="scientific">Marinobacterium weihaiense</name>
    <dbReference type="NCBI Taxonomy" id="2851016"/>
    <lineage>
        <taxon>Bacteria</taxon>
        <taxon>Pseudomonadati</taxon>
        <taxon>Pseudomonadota</taxon>
        <taxon>Gammaproteobacteria</taxon>
        <taxon>Oceanospirillales</taxon>
        <taxon>Oceanospirillaceae</taxon>
        <taxon>Marinobacterium</taxon>
    </lineage>
</organism>
<feature type="transmembrane region" description="Helical" evidence="1">
    <location>
        <begin position="25"/>
        <end position="47"/>
    </location>
</feature>
<evidence type="ECO:0000313" key="3">
    <source>
        <dbReference type="Proteomes" id="UP000755551"/>
    </source>
</evidence>
<keyword evidence="1" id="KW-1133">Transmembrane helix</keyword>
<comment type="caution">
    <text evidence="2">The sequence shown here is derived from an EMBL/GenBank/DDBJ whole genome shotgun (WGS) entry which is preliminary data.</text>
</comment>
<feature type="transmembrane region" description="Helical" evidence="1">
    <location>
        <begin position="67"/>
        <end position="86"/>
    </location>
</feature>
<dbReference type="Proteomes" id="UP000755551">
    <property type="component" value="Unassembled WGS sequence"/>
</dbReference>
<feature type="transmembrane region" description="Helical" evidence="1">
    <location>
        <begin position="269"/>
        <end position="290"/>
    </location>
</feature>
<reference evidence="2 3" key="1">
    <citation type="submission" date="2021-06" db="EMBL/GenBank/DDBJ databases">
        <title>Bacterium isolated from marine sediment.</title>
        <authorList>
            <person name="Zhu K.-L."/>
            <person name="Du Z.-J."/>
            <person name="Liang Q.-Y."/>
        </authorList>
    </citation>
    <scope>NUCLEOTIDE SEQUENCE [LARGE SCALE GENOMIC DNA]</scope>
    <source>
        <strain evidence="2 3">A346</strain>
    </source>
</reference>
<proteinExistence type="predicted"/>
<keyword evidence="1" id="KW-0812">Transmembrane</keyword>
<feature type="transmembrane region" description="Helical" evidence="1">
    <location>
        <begin position="440"/>
        <end position="465"/>
    </location>
</feature>
<protein>
    <submittedName>
        <fullName evidence="2">Uncharacterized protein</fullName>
    </submittedName>
</protein>